<dbReference type="NCBIfam" id="TIGR01840">
    <property type="entry name" value="esterase_phb"/>
    <property type="match status" value="1"/>
</dbReference>
<evidence type="ECO:0000256" key="3">
    <source>
        <dbReference type="SAM" id="MobiDB-lite"/>
    </source>
</evidence>
<dbReference type="Pfam" id="PF10503">
    <property type="entry name" value="Esterase_PHB"/>
    <property type="match status" value="1"/>
</dbReference>
<evidence type="ECO:0000256" key="1">
    <source>
        <dbReference type="ARBA" id="ARBA00022729"/>
    </source>
</evidence>
<dbReference type="PANTHER" id="PTHR43037">
    <property type="entry name" value="UNNAMED PRODUCT-RELATED"/>
    <property type="match status" value="1"/>
</dbReference>
<gene>
    <name evidence="4" type="ORF">JDO7802_01202</name>
</gene>
<dbReference type="Proteomes" id="UP000049222">
    <property type="component" value="Unassembled WGS sequence"/>
</dbReference>
<reference evidence="4 5" key="1">
    <citation type="submission" date="2015-07" db="EMBL/GenBank/DDBJ databases">
        <authorList>
            <person name="Noorani M."/>
        </authorList>
    </citation>
    <scope>NUCLEOTIDE SEQUENCE [LARGE SCALE GENOMIC DNA]</scope>
    <source>
        <strain evidence="4 5">CECT 7802</strain>
    </source>
</reference>
<dbReference type="InterPro" id="IPR029058">
    <property type="entry name" value="AB_hydrolase_fold"/>
</dbReference>
<evidence type="ECO:0000313" key="4">
    <source>
        <dbReference type="EMBL" id="CTQ49191.1"/>
    </source>
</evidence>
<organism evidence="4 5">
    <name type="scientific">Jannaschia donghaensis</name>
    <dbReference type="NCBI Taxonomy" id="420998"/>
    <lineage>
        <taxon>Bacteria</taxon>
        <taxon>Pseudomonadati</taxon>
        <taxon>Pseudomonadota</taxon>
        <taxon>Alphaproteobacteria</taxon>
        <taxon>Rhodobacterales</taxon>
        <taxon>Roseobacteraceae</taxon>
        <taxon>Jannaschia</taxon>
    </lineage>
</organism>
<dbReference type="Gene3D" id="3.40.50.1820">
    <property type="entry name" value="alpha/beta hydrolase"/>
    <property type="match status" value="1"/>
</dbReference>
<feature type="compositionally biased region" description="Basic and acidic residues" evidence="3">
    <location>
        <begin position="27"/>
        <end position="40"/>
    </location>
</feature>
<dbReference type="PANTHER" id="PTHR43037:SF1">
    <property type="entry name" value="BLL1128 PROTEIN"/>
    <property type="match status" value="1"/>
</dbReference>
<feature type="region of interest" description="Disordered" evidence="3">
    <location>
        <begin position="20"/>
        <end position="73"/>
    </location>
</feature>
<dbReference type="GO" id="GO:0005576">
    <property type="term" value="C:extracellular region"/>
    <property type="evidence" value="ECO:0007669"/>
    <property type="project" value="InterPro"/>
</dbReference>
<dbReference type="AlphaFoldDB" id="A0A0M6YFQ3"/>
<dbReference type="EMBL" id="CXSU01000011">
    <property type="protein sequence ID" value="CTQ49191.1"/>
    <property type="molecule type" value="Genomic_DNA"/>
</dbReference>
<name>A0A0M6YFQ3_9RHOB</name>
<keyword evidence="5" id="KW-1185">Reference proteome</keyword>
<dbReference type="OrthoDB" id="9767239at2"/>
<accession>A0A0M6YFQ3</accession>
<evidence type="ECO:0000313" key="5">
    <source>
        <dbReference type="Proteomes" id="UP000049222"/>
    </source>
</evidence>
<dbReference type="STRING" id="420998.JDO7802_01202"/>
<dbReference type="GO" id="GO:0016787">
    <property type="term" value="F:hydrolase activity"/>
    <property type="evidence" value="ECO:0007669"/>
    <property type="project" value="UniProtKB-KW"/>
</dbReference>
<evidence type="ECO:0000256" key="2">
    <source>
        <dbReference type="ARBA" id="ARBA00022801"/>
    </source>
</evidence>
<dbReference type="InterPro" id="IPR050955">
    <property type="entry name" value="Plant_Biomass_Hydrol_Est"/>
</dbReference>
<keyword evidence="2" id="KW-0378">Hydrolase</keyword>
<proteinExistence type="predicted"/>
<keyword evidence="1" id="KW-0732">Signal</keyword>
<dbReference type="RefSeq" id="WP_083481043.1">
    <property type="nucleotide sequence ID" value="NZ_CXSU01000011.1"/>
</dbReference>
<protein>
    <submittedName>
        <fullName evidence="4">Esterase, PHB depolymerase family</fullName>
    </submittedName>
</protein>
<dbReference type="InterPro" id="IPR010126">
    <property type="entry name" value="Esterase_phb"/>
</dbReference>
<dbReference type="SUPFAM" id="SSF53474">
    <property type="entry name" value="alpha/beta-Hydrolases"/>
    <property type="match status" value="2"/>
</dbReference>
<sequence length="323" mass="33840">MTEMTRILDLVRSGKLTEATESIQRNLRGDAPDPADRPMRDVTPTARALPGPGTGKAGKATRPKRNRAAGAAMTRHDGAVPYRIFTPHTPATDTPLIVMLHGCTQTPEDFAAGTRMNVAADAIGAHVLWPEQVRAANMNGCWNWFEPSHQGRSGEAAAIVATVADTLSRIGGGRRVCVAGLSAGGAMSAILGARYPDVFAAVGIHSGLPVGSARDVTSAFGAMRSGGQGTADVQTPLIAFHGMADRTVDPRNALPFVPRDPAAVRTEVMSGGRRCTVIRAPGAEVWEVDGLGHAWSGGDARGSFADPKGPDASAEMLRFFTEL</sequence>